<gene>
    <name evidence="4" type="ORF">EV690_2426</name>
</gene>
<dbReference type="Gene3D" id="3.40.630.30">
    <property type="match status" value="1"/>
</dbReference>
<keyword evidence="2" id="KW-0012">Acyltransferase</keyword>
<name>A0A4R1J9V0_9GAMM</name>
<dbReference type="AlphaFoldDB" id="A0A4R1J9V0"/>
<dbReference type="CDD" id="cd04301">
    <property type="entry name" value="NAT_SF"/>
    <property type="match status" value="1"/>
</dbReference>
<dbReference type="EMBL" id="SMGD01000014">
    <property type="protein sequence ID" value="TCK47403.1"/>
    <property type="molecule type" value="Genomic_DNA"/>
</dbReference>
<evidence type="ECO:0000256" key="2">
    <source>
        <dbReference type="ARBA" id="ARBA00023315"/>
    </source>
</evidence>
<dbReference type="RefSeq" id="WP_131913225.1">
    <property type="nucleotide sequence ID" value="NZ_OU594967.1"/>
</dbReference>
<protein>
    <submittedName>
        <fullName evidence="4">Acetyltransferase (GNAT) family protein</fullName>
    </submittedName>
</protein>
<dbReference type="InterPro" id="IPR016181">
    <property type="entry name" value="Acyl_CoA_acyltransferase"/>
</dbReference>
<organism evidence="4 5">
    <name type="scientific">Celerinatantimonas diazotrophica</name>
    <dbReference type="NCBI Taxonomy" id="412034"/>
    <lineage>
        <taxon>Bacteria</taxon>
        <taxon>Pseudomonadati</taxon>
        <taxon>Pseudomonadota</taxon>
        <taxon>Gammaproteobacteria</taxon>
        <taxon>Celerinatantimonadaceae</taxon>
        <taxon>Celerinatantimonas</taxon>
    </lineage>
</organism>
<sequence>MQFIESIPNGLAQLAHWPNNALETQLFAGPNLSFPLSVSKLLDSELDGWARMMIDGPQLLGYFQLKPCRQNSVRLCRVIVNPQHRRQGLGRLLIAHSIGFARDQLKVKRIELGVYQHNQIALNRYQYFGFKMINQHAVATADGQQWIVVEMEKYVESNG</sequence>
<dbReference type="SUPFAM" id="SSF55729">
    <property type="entry name" value="Acyl-CoA N-acyltransferases (Nat)"/>
    <property type="match status" value="1"/>
</dbReference>
<dbReference type="PANTHER" id="PTHR43877">
    <property type="entry name" value="AMINOALKYLPHOSPHONATE N-ACETYLTRANSFERASE-RELATED-RELATED"/>
    <property type="match status" value="1"/>
</dbReference>
<accession>A0A4R1J9V0</accession>
<reference evidence="4 5" key="1">
    <citation type="submission" date="2019-03" db="EMBL/GenBank/DDBJ databases">
        <title>Genomic Encyclopedia of Type Strains, Phase IV (KMG-IV): sequencing the most valuable type-strain genomes for metagenomic binning, comparative biology and taxonomic classification.</title>
        <authorList>
            <person name="Goeker M."/>
        </authorList>
    </citation>
    <scope>NUCLEOTIDE SEQUENCE [LARGE SCALE GENOMIC DNA]</scope>
    <source>
        <strain evidence="4 5">DSM 18577</strain>
    </source>
</reference>
<evidence type="ECO:0000313" key="5">
    <source>
        <dbReference type="Proteomes" id="UP000295565"/>
    </source>
</evidence>
<dbReference type="PROSITE" id="PS51186">
    <property type="entry name" value="GNAT"/>
    <property type="match status" value="1"/>
</dbReference>
<evidence type="ECO:0000313" key="4">
    <source>
        <dbReference type="EMBL" id="TCK47403.1"/>
    </source>
</evidence>
<dbReference type="InterPro" id="IPR050832">
    <property type="entry name" value="Bact_Acetyltransf"/>
</dbReference>
<keyword evidence="5" id="KW-1185">Reference proteome</keyword>
<proteinExistence type="predicted"/>
<dbReference type="GO" id="GO:0016747">
    <property type="term" value="F:acyltransferase activity, transferring groups other than amino-acyl groups"/>
    <property type="evidence" value="ECO:0007669"/>
    <property type="project" value="InterPro"/>
</dbReference>
<comment type="caution">
    <text evidence="4">The sequence shown here is derived from an EMBL/GenBank/DDBJ whole genome shotgun (WGS) entry which is preliminary data.</text>
</comment>
<dbReference type="InterPro" id="IPR000182">
    <property type="entry name" value="GNAT_dom"/>
</dbReference>
<keyword evidence="1 4" id="KW-0808">Transferase</keyword>
<feature type="domain" description="N-acetyltransferase" evidence="3">
    <location>
        <begin position="1"/>
        <end position="156"/>
    </location>
</feature>
<evidence type="ECO:0000256" key="1">
    <source>
        <dbReference type="ARBA" id="ARBA00022679"/>
    </source>
</evidence>
<dbReference type="Proteomes" id="UP000295565">
    <property type="component" value="Unassembled WGS sequence"/>
</dbReference>
<dbReference type="OrthoDB" id="326501at2"/>
<dbReference type="Pfam" id="PF00583">
    <property type="entry name" value="Acetyltransf_1"/>
    <property type="match status" value="1"/>
</dbReference>
<evidence type="ECO:0000259" key="3">
    <source>
        <dbReference type="PROSITE" id="PS51186"/>
    </source>
</evidence>